<dbReference type="Pfam" id="PF03732">
    <property type="entry name" value="Retrotrans_gag"/>
    <property type="match status" value="1"/>
</dbReference>
<feature type="domain" description="Retrotransposon gag" evidence="3">
    <location>
        <begin position="275"/>
        <end position="344"/>
    </location>
</feature>
<accession>A5ATW7</accession>
<sequence length="346" mass="40075">MRDIELTLLNFIMNKVEIDLNILHARVEDWICTKIGGVNIVIIHGWRTLRGMSSLMISDWIKVSSIVIEAITLYSTSVEDPKTKRYFLELQEIALDLRKMAWCHKMLQMTLLIGENTKSVTSGIRAWLRSGHSKGSMSSSNVEETSEQTHGRKIEPATWGKGRKDKSHDVVANMEARLAKVELAMEDTREGVDLIKKGMEKGLEDLREHIQDLREGEVRQELAIYKAVVSARIMAIQEASRVEVSKPQGFSGEWDAKELDNFLWHIERYFEAITSIDEVAKTWEDFKKEIKRQFYLEDVAYLARKNIRYLKHTDSIRDYVKEFSSLMLGIPNMIEKELLFNFMDNL</sequence>
<gene>
    <name evidence="4" type="ORF">VITISV_044014</name>
</gene>
<evidence type="ECO:0000256" key="1">
    <source>
        <dbReference type="SAM" id="Coils"/>
    </source>
</evidence>
<keyword evidence="1" id="KW-0175">Coiled coil</keyword>
<evidence type="ECO:0000313" key="4">
    <source>
        <dbReference type="EMBL" id="CAN78304.1"/>
    </source>
</evidence>
<protein>
    <recommendedName>
        <fullName evidence="3">Retrotransposon gag domain-containing protein</fullName>
    </recommendedName>
</protein>
<dbReference type="EMBL" id="AM435412">
    <property type="protein sequence ID" value="CAN78304.1"/>
    <property type="molecule type" value="Genomic_DNA"/>
</dbReference>
<name>A5ATW7_VITVI</name>
<reference evidence="4" key="1">
    <citation type="journal article" date="2007" name="PLoS ONE">
        <title>The first genome sequence of an elite grapevine cultivar (Pinot noir Vitis vinifera L.): coping with a highly heterozygous genome.</title>
        <authorList>
            <person name="Velasco R."/>
            <person name="Zharkikh A."/>
            <person name="Troggio M."/>
            <person name="Cartwright D.A."/>
            <person name="Cestaro A."/>
            <person name="Pruss D."/>
            <person name="Pindo M."/>
            <person name="FitzGerald L.M."/>
            <person name="Vezzulli S."/>
            <person name="Reid J."/>
            <person name="Malacarne G."/>
            <person name="Iliev D."/>
            <person name="Coppola G."/>
            <person name="Wardell B."/>
            <person name="Micheletti D."/>
            <person name="Macalma T."/>
            <person name="Facci M."/>
            <person name="Mitchell J.T."/>
            <person name="Perazzolli M."/>
            <person name="Eldredge G."/>
            <person name="Gatto P."/>
            <person name="Oyzerski R."/>
            <person name="Moretto M."/>
            <person name="Gutin N."/>
            <person name="Stefanini M."/>
            <person name="Chen Y."/>
            <person name="Segala C."/>
            <person name="Davenport C."/>
            <person name="Dematte L."/>
            <person name="Mraz A."/>
            <person name="Battilana J."/>
            <person name="Stormo K."/>
            <person name="Costa F."/>
            <person name="Tao Q."/>
            <person name="Si-Ammour A."/>
            <person name="Harkins T."/>
            <person name="Lackey A."/>
            <person name="Perbost C."/>
            <person name="Taillon B."/>
            <person name="Stella A."/>
            <person name="Solovyev V."/>
            <person name="Fawcett J.A."/>
            <person name="Sterck L."/>
            <person name="Vandepoele K."/>
            <person name="Grando S.M."/>
            <person name="Toppo S."/>
            <person name="Moser C."/>
            <person name="Lanchbury J."/>
            <person name="Bogden R."/>
            <person name="Skolnick M."/>
            <person name="Sgaramella V."/>
            <person name="Bhatnagar S.K."/>
            <person name="Fontana P."/>
            <person name="Gutin A."/>
            <person name="Van de Peer Y."/>
            <person name="Salamini F."/>
            <person name="Viola R."/>
        </authorList>
    </citation>
    <scope>NUCLEOTIDE SEQUENCE</scope>
</reference>
<feature type="region of interest" description="Disordered" evidence="2">
    <location>
        <begin position="131"/>
        <end position="166"/>
    </location>
</feature>
<evidence type="ECO:0000256" key="2">
    <source>
        <dbReference type="SAM" id="MobiDB-lite"/>
    </source>
</evidence>
<proteinExistence type="predicted"/>
<dbReference type="AlphaFoldDB" id="A5ATW7"/>
<organism evidence="4">
    <name type="scientific">Vitis vinifera</name>
    <name type="common">Grape</name>
    <dbReference type="NCBI Taxonomy" id="29760"/>
    <lineage>
        <taxon>Eukaryota</taxon>
        <taxon>Viridiplantae</taxon>
        <taxon>Streptophyta</taxon>
        <taxon>Embryophyta</taxon>
        <taxon>Tracheophyta</taxon>
        <taxon>Spermatophyta</taxon>
        <taxon>Magnoliopsida</taxon>
        <taxon>eudicotyledons</taxon>
        <taxon>Gunneridae</taxon>
        <taxon>Pentapetalae</taxon>
        <taxon>rosids</taxon>
        <taxon>Vitales</taxon>
        <taxon>Vitaceae</taxon>
        <taxon>Viteae</taxon>
        <taxon>Vitis</taxon>
    </lineage>
</organism>
<evidence type="ECO:0000259" key="3">
    <source>
        <dbReference type="Pfam" id="PF03732"/>
    </source>
</evidence>
<feature type="coiled-coil region" evidence="1">
    <location>
        <begin position="171"/>
        <end position="216"/>
    </location>
</feature>
<dbReference type="InterPro" id="IPR005162">
    <property type="entry name" value="Retrotrans_gag_dom"/>
</dbReference>